<evidence type="ECO:0000313" key="2">
    <source>
        <dbReference type="Proteomes" id="UP000053105"/>
    </source>
</evidence>
<accession>A0A0N0U765</accession>
<evidence type="ECO:0000313" key="1">
    <source>
        <dbReference type="EMBL" id="KOX78732.1"/>
    </source>
</evidence>
<reference evidence="1 2" key="1">
    <citation type="submission" date="2015-07" db="EMBL/GenBank/DDBJ databases">
        <title>The genome of Melipona quadrifasciata.</title>
        <authorList>
            <person name="Pan H."/>
            <person name="Kapheim K."/>
        </authorList>
    </citation>
    <scope>NUCLEOTIDE SEQUENCE [LARGE SCALE GENOMIC DNA]</scope>
    <source>
        <strain evidence="1">0111107301</strain>
        <tissue evidence="1">Whole body</tissue>
    </source>
</reference>
<gene>
    <name evidence="1" type="ORF">WN51_08491</name>
</gene>
<keyword evidence="2" id="KW-1185">Reference proteome</keyword>
<dbReference type="Proteomes" id="UP000053105">
    <property type="component" value="Unassembled WGS sequence"/>
</dbReference>
<proteinExistence type="predicted"/>
<organism evidence="1 2">
    <name type="scientific">Melipona quadrifasciata</name>
    <dbReference type="NCBI Taxonomy" id="166423"/>
    <lineage>
        <taxon>Eukaryota</taxon>
        <taxon>Metazoa</taxon>
        <taxon>Ecdysozoa</taxon>
        <taxon>Arthropoda</taxon>
        <taxon>Hexapoda</taxon>
        <taxon>Insecta</taxon>
        <taxon>Pterygota</taxon>
        <taxon>Neoptera</taxon>
        <taxon>Endopterygota</taxon>
        <taxon>Hymenoptera</taxon>
        <taxon>Apocrita</taxon>
        <taxon>Aculeata</taxon>
        <taxon>Apoidea</taxon>
        <taxon>Anthophila</taxon>
        <taxon>Apidae</taxon>
        <taxon>Melipona</taxon>
    </lineage>
</organism>
<sequence length="95" mass="11258">MPAYGQIRFPRDSHTITKCMGSRMLASRQYLVKLVRRPIFEKFGGFYFLKIFPQDNLQKFLDISTLHLYLKRLKLFIQVVVTRTAMLTVSRKMIV</sequence>
<name>A0A0N0U765_9HYME</name>
<dbReference type="AlphaFoldDB" id="A0A0N0U765"/>
<dbReference type="EMBL" id="KQ435719">
    <property type="protein sequence ID" value="KOX78732.1"/>
    <property type="molecule type" value="Genomic_DNA"/>
</dbReference>
<protein>
    <submittedName>
        <fullName evidence="1">Uncharacterized protein</fullName>
    </submittedName>
</protein>